<dbReference type="Gene3D" id="3.40.309.10">
    <property type="entry name" value="Aldehyde Dehydrogenase, Chain A, domain 2"/>
    <property type="match status" value="1"/>
</dbReference>
<evidence type="ECO:0000313" key="6">
    <source>
        <dbReference type="Proteomes" id="UP000199001"/>
    </source>
</evidence>
<evidence type="ECO:0000256" key="1">
    <source>
        <dbReference type="ARBA" id="ARBA00009986"/>
    </source>
</evidence>
<dbReference type="STRING" id="47855.GA0070606_0249"/>
<dbReference type="Gene3D" id="3.40.605.10">
    <property type="entry name" value="Aldehyde Dehydrogenase, Chain A, domain 1"/>
    <property type="match status" value="1"/>
</dbReference>
<dbReference type="PANTHER" id="PTHR42986">
    <property type="entry name" value="BENZALDEHYDE DEHYDROGENASE YFMT"/>
    <property type="match status" value="1"/>
</dbReference>
<dbReference type="InterPro" id="IPR016161">
    <property type="entry name" value="Ald_DH/histidinol_DH"/>
</dbReference>
<dbReference type="PANTHER" id="PTHR42986:SF1">
    <property type="entry name" value="BENZALDEHYDE DEHYDROGENASE YFMT"/>
    <property type="match status" value="1"/>
</dbReference>
<accession>A0A1C6TRG8</accession>
<dbReference type="AlphaFoldDB" id="A0A1C6TRG8"/>
<keyword evidence="2" id="KW-0560">Oxidoreductase</keyword>
<reference evidence="6" key="1">
    <citation type="submission" date="2016-06" db="EMBL/GenBank/DDBJ databases">
        <authorList>
            <person name="Varghese N."/>
            <person name="Submissions Spin"/>
        </authorList>
    </citation>
    <scope>NUCLEOTIDE SEQUENCE [LARGE SCALE GENOMIC DNA]</scope>
    <source>
        <strain evidence="6">DSM 43903</strain>
    </source>
</reference>
<keyword evidence="6" id="KW-1185">Reference proteome</keyword>
<name>A0A1C6TRG8_9ACTN</name>
<dbReference type="RefSeq" id="WP_245724524.1">
    <property type="nucleotide sequence ID" value="NZ_FMHZ01000002.1"/>
</dbReference>
<dbReference type="InterPro" id="IPR015590">
    <property type="entry name" value="Aldehyde_DH_dom"/>
</dbReference>
<sequence>MTDLIQSRSPQNPDDIVAEHAPVPADRVADLAARARVALAGWRREGPAGRARALRLASERLRARAGAIADLVVREVGKPVAEARAEVARAAAILDYYAQSCFAATGHLLPPSLPADQPGLLYTERRPRGVAGLVTPWNFPVAIPLWKAAPALATGNAVLLKPSPEALACGAAVRDLFDGLLPDGLLQVVPGGAETGQAVVGVADVVSFTGSAAVGAEIAVAAARAGVPAQAEMGGQNAAVVLPDADLAATAAMLAGAAMGYAGQKCTATRRIIVVGDAAPFTEALVAAVAALPCGDPARADVAVGPVITAAARDRVRDAVEAARSGGGRVLTPGASAGDGFFVAPVLLDRVDPAHPVAREETFGPLATVFAVPDLAAAVALVDDVRYGLVTSVHGRDVGLLLEAARGVDTGLIRLNAPTTGVDFHAPFGGEKASSHGPREQGTAALDFYTSLRTVTLAAPPPPPAQAEESV</sequence>
<evidence type="ECO:0000259" key="4">
    <source>
        <dbReference type="Pfam" id="PF00171"/>
    </source>
</evidence>
<dbReference type="InterPro" id="IPR016162">
    <property type="entry name" value="Ald_DH_N"/>
</dbReference>
<organism evidence="5 6">
    <name type="scientific">Micromonospora citrea</name>
    <dbReference type="NCBI Taxonomy" id="47855"/>
    <lineage>
        <taxon>Bacteria</taxon>
        <taxon>Bacillati</taxon>
        <taxon>Actinomycetota</taxon>
        <taxon>Actinomycetes</taxon>
        <taxon>Micromonosporales</taxon>
        <taxon>Micromonosporaceae</taxon>
        <taxon>Micromonospora</taxon>
    </lineage>
</organism>
<keyword evidence="3" id="KW-0520">NAD</keyword>
<evidence type="ECO:0000313" key="5">
    <source>
        <dbReference type="EMBL" id="SCL44347.1"/>
    </source>
</evidence>
<dbReference type="Proteomes" id="UP000199001">
    <property type="component" value="Unassembled WGS sequence"/>
</dbReference>
<comment type="similarity">
    <text evidence="1">Belongs to the aldehyde dehydrogenase family.</text>
</comment>
<dbReference type="SUPFAM" id="SSF53720">
    <property type="entry name" value="ALDH-like"/>
    <property type="match status" value="1"/>
</dbReference>
<dbReference type="GO" id="GO:0016620">
    <property type="term" value="F:oxidoreductase activity, acting on the aldehyde or oxo group of donors, NAD or NADP as acceptor"/>
    <property type="evidence" value="ECO:0007669"/>
    <property type="project" value="InterPro"/>
</dbReference>
<dbReference type="EMBL" id="FMHZ01000002">
    <property type="protein sequence ID" value="SCL44347.1"/>
    <property type="molecule type" value="Genomic_DNA"/>
</dbReference>
<gene>
    <name evidence="5" type="ORF">GA0070606_0249</name>
</gene>
<protein>
    <submittedName>
        <fullName evidence="5">Aldehyde dehydrogenase (NAD+)</fullName>
    </submittedName>
</protein>
<evidence type="ECO:0000256" key="2">
    <source>
        <dbReference type="ARBA" id="ARBA00023002"/>
    </source>
</evidence>
<evidence type="ECO:0000256" key="3">
    <source>
        <dbReference type="ARBA" id="ARBA00023027"/>
    </source>
</evidence>
<dbReference type="InterPro" id="IPR016163">
    <property type="entry name" value="Ald_DH_C"/>
</dbReference>
<dbReference type="Pfam" id="PF00171">
    <property type="entry name" value="Aldedh"/>
    <property type="match status" value="1"/>
</dbReference>
<proteinExistence type="inferred from homology"/>
<feature type="domain" description="Aldehyde dehydrogenase" evidence="4">
    <location>
        <begin position="6"/>
        <end position="455"/>
    </location>
</feature>